<dbReference type="InterPro" id="IPR007867">
    <property type="entry name" value="GMC_OxRtase_C"/>
</dbReference>
<reference evidence="5 6" key="1">
    <citation type="submission" date="2023-01" db="EMBL/GenBank/DDBJ databases">
        <title>Analysis of 21 Apiospora genomes using comparative genomics revels a genus with tremendous synthesis potential of carbohydrate active enzymes and secondary metabolites.</title>
        <authorList>
            <person name="Sorensen T."/>
        </authorList>
    </citation>
    <scope>NUCLEOTIDE SEQUENCE [LARGE SCALE GENOMIC DNA]</scope>
    <source>
        <strain evidence="5 6">CBS 114990</strain>
    </source>
</reference>
<dbReference type="InterPro" id="IPR036188">
    <property type="entry name" value="FAD/NAD-bd_sf"/>
</dbReference>
<dbReference type="SUPFAM" id="SSF54373">
    <property type="entry name" value="FAD-linked reductases, C-terminal domain"/>
    <property type="match status" value="1"/>
</dbReference>
<dbReference type="Gene3D" id="3.30.410.40">
    <property type="match status" value="1"/>
</dbReference>
<evidence type="ECO:0000259" key="4">
    <source>
        <dbReference type="PROSITE" id="PS00624"/>
    </source>
</evidence>
<dbReference type="Pfam" id="PF05199">
    <property type="entry name" value="GMC_oxred_C"/>
    <property type="match status" value="2"/>
</dbReference>
<dbReference type="InterPro" id="IPR012132">
    <property type="entry name" value="GMC_OxRdtase"/>
</dbReference>
<dbReference type="Gene3D" id="3.50.50.60">
    <property type="entry name" value="FAD/NAD(P)-binding domain"/>
    <property type="match status" value="2"/>
</dbReference>
<evidence type="ECO:0000256" key="3">
    <source>
        <dbReference type="SAM" id="SignalP"/>
    </source>
</evidence>
<feature type="domain" description="Glucose-methanol-choline oxidoreductase N-terminal" evidence="4">
    <location>
        <begin position="380"/>
        <end position="394"/>
    </location>
</feature>
<organism evidence="5 6">
    <name type="scientific">Apiospora hydei</name>
    <dbReference type="NCBI Taxonomy" id="1337664"/>
    <lineage>
        <taxon>Eukaryota</taxon>
        <taxon>Fungi</taxon>
        <taxon>Dikarya</taxon>
        <taxon>Ascomycota</taxon>
        <taxon>Pezizomycotina</taxon>
        <taxon>Sordariomycetes</taxon>
        <taxon>Xylariomycetidae</taxon>
        <taxon>Amphisphaeriales</taxon>
        <taxon>Apiosporaceae</taxon>
        <taxon>Apiospora</taxon>
    </lineage>
</organism>
<evidence type="ECO:0000313" key="6">
    <source>
        <dbReference type="Proteomes" id="UP001433268"/>
    </source>
</evidence>
<gene>
    <name evidence="5" type="ORF">PG997_014922</name>
</gene>
<keyword evidence="6" id="KW-1185">Reference proteome</keyword>
<dbReference type="SUPFAM" id="SSF51905">
    <property type="entry name" value="FAD/NAD(P)-binding domain"/>
    <property type="match status" value="1"/>
</dbReference>
<dbReference type="Proteomes" id="UP001433268">
    <property type="component" value="Unassembled WGS sequence"/>
</dbReference>
<feature type="signal peptide" evidence="3">
    <location>
        <begin position="1"/>
        <end position="25"/>
    </location>
</feature>
<feature type="region of interest" description="Disordered" evidence="2">
    <location>
        <begin position="527"/>
        <end position="553"/>
    </location>
</feature>
<dbReference type="GeneID" id="92052296"/>
<comment type="caution">
    <text evidence="5">The sequence shown here is derived from an EMBL/GenBank/DDBJ whole genome shotgun (WGS) entry which is preliminary data.</text>
</comment>
<protein>
    <recommendedName>
        <fullName evidence="4">Glucose-methanol-choline oxidoreductase N-terminal domain-containing protein</fullName>
    </recommendedName>
</protein>
<dbReference type="RefSeq" id="XP_066661424.1">
    <property type="nucleotide sequence ID" value="XM_066819236.1"/>
</dbReference>
<dbReference type="PROSITE" id="PS00624">
    <property type="entry name" value="GMC_OXRED_2"/>
    <property type="match status" value="1"/>
</dbReference>
<dbReference type="PANTHER" id="PTHR11552">
    <property type="entry name" value="GLUCOSE-METHANOL-CHOLINE GMC OXIDOREDUCTASE"/>
    <property type="match status" value="1"/>
</dbReference>
<dbReference type="Pfam" id="PF00732">
    <property type="entry name" value="GMC_oxred_N"/>
    <property type="match status" value="1"/>
</dbReference>
<dbReference type="PIRSF" id="PIRSF000137">
    <property type="entry name" value="Alcohol_oxidase"/>
    <property type="match status" value="1"/>
</dbReference>
<name>A0ABR1UXP3_9PEZI</name>
<sequence length="707" mass="75835">MMLLPSHCKLLLVLASSTLLGSAQGHPHARRDDHETIGGTADNTYDFIVVGSGPGGGVVASNLALAGHSVLLIEAGRDASDDLSTSIAALSYPGTDTLKWHFFVKHFRDDQEQELQYNHLTWTLPNGSYWVGSGARAPEDARLDGVYYPRGATLGGSAIVNAMGTFLPNDADWDYVADITADDSWSSGKMRSIFEKVERNHYLPKGTQGHGFDGFMDTQLGSPDYYKRSPGALSFLGAFAGGLLGRIARPLGASELLPLIGRDPNCEGSGRDFATGSFGLPIHTTEFGKRWSPRDLILSTFNAKNKDGSARYRLKLQLESLATRILFDNDRTSSKPQAVGVEFLEGSMVYGASWKHDTANPPKGMPKRAYARKEVIVSGGTFNSPQLLQLSGVGDRPHLRSLGIPVVAHVPGVGRNLQDNQELPVVGHGPAAFATAPDPASAAYNCTLGAPGDPCVAAWWRGGGPYAGAAQGNSECALLRTGHSPDGRRRDVLTFSPPRPAFRGFWPPTDQTDPGLFTDPPNAVSRSMVRMSSRPPSPKAGVRITSRDPTAPPEINFEHFPGGLDDEDLGAMLDTVAFVRRVFAAVPPPYGPVMPTEPPCPAGVLADGHCRVREQDAAWVRSQAFGHHATGTCRIGNFSHEEDEEEDVHGLGKDDPLAVLDARFRVRGVRGLRVVDASVFPRQPGAFPVLATVMVGQKASEVILEDA</sequence>
<dbReference type="EMBL" id="JAQQWN010000010">
    <property type="protein sequence ID" value="KAK8062825.1"/>
    <property type="molecule type" value="Genomic_DNA"/>
</dbReference>
<dbReference type="PANTHER" id="PTHR11552:SF80">
    <property type="entry name" value="GMC OXIDOREDUCTASE"/>
    <property type="match status" value="1"/>
</dbReference>
<evidence type="ECO:0000256" key="2">
    <source>
        <dbReference type="SAM" id="MobiDB-lite"/>
    </source>
</evidence>
<accession>A0ABR1UXP3</accession>
<comment type="similarity">
    <text evidence="1">Belongs to the GMC oxidoreductase family.</text>
</comment>
<proteinExistence type="inferred from homology"/>
<dbReference type="InterPro" id="IPR000172">
    <property type="entry name" value="GMC_OxRdtase_N"/>
</dbReference>
<evidence type="ECO:0000256" key="1">
    <source>
        <dbReference type="ARBA" id="ARBA00010790"/>
    </source>
</evidence>
<keyword evidence="3" id="KW-0732">Signal</keyword>
<feature type="chain" id="PRO_5046655348" description="Glucose-methanol-choline oxidoreductase N-terminal domain-containing protein" evidence="3">
    <location>
        <begin position="26"/>
        <end position="707"/>
    </location>
</feature>
<evidence type="ECO:0000313" key="5">
    <source>
        <dbReference type="EMBL" id="KAK8062825.1"/>
    </source>
</evidence>